<sequence length="33" mass="3474">MASSGLTSLHNSGSLAFFVLKSPCIVFLRSDST</sequence>
<keyword evidence="2" id="KW-1185">Reference proteome</keyword>
<organism evidence="1 2">
    <name type="scientific">Symbiodinium microadriaticum</name>
    <name type="common">Dinoflagellate</name>
    <name type="synonym">Zooxanthella microadriatica</name>
    <dbReference type="NCBI Taxonomy" id="2951"/>
    <lineage>
        <taxon>Eukaryota</taxon>
        <taxon>Sar</taxon>
        <taxon>Alveolata</taxon>
        <taxon>Dinophyceae</taxon>
        <taxon>Suessiales</taxon>
        <taxon>Symbiodiniaceae</taxon>
        <taxon>Symbiodinium</taxon>
    </lineage>
</organism>
<reference evidence="1 2" key="1">
    <citation type="submission" date="2016-02" db="EMBL/GenBank/DDBJ databases">
        <title>Genome analysis of coral dinoflagellate symbionts highlights evolutionary adaptations to a symbiotic lifestyle.</title>
        <authorList>
            <person name="Aranda M."/>
            <person name="Li Y."/>
            <person name="Liew Y.J."/>
            <person name="Baumgarten S."/>
            <person name="Simakov O."/>
            <person name="Wilson M."/>
            <person name="Piel J."/>
            <person name="Ashoor H."/>
            <person name="Bougouffa S."/>
            <person name="Bajic V.B."/>
            <person name="Ryu T."/>
            <person name="Ravasi T."/>
            <person name="Bayer T."/>
            <person name="Micklem G."/>
            <person name="Kim H."/>
            <person name="Bhak J."/>
            <person name="Lajeunesse T.C."/>
            <person name="Voolstra C.R."/>
        </authorList>
    </citation>
    <scope>NUCLEOTIDE SEQUENCE [LARGE SCALE GENOMIC DNA]</scope>
    <source>
        <strain evidence="1 2">CCMP2467</strain>
    </source>
</reference>
<dbReference type="AlphaFoldDB" id="A0A1Q9AHE4"/>
<accession>A0A1Q9AHE4</accession>
<name>A0A1Q9AHE4_SYMMI</name>
<comment type="caution">
    <text evidence="1">The sequence shown here is derived from an EMBL/GenBank/DDBJ whole genome shotgun (WGS) entry which is preliminary data.</text>
</comment>
<gene>
    <name evidence="1" type="ORF">AK812_SmicGene48602</name>
</gene>
<protein>
    <submittedName>
        <fullName evidence="1">Uncharacterized protein</fullName>
    </submittedName>
</protein>
<dbReference type="Proteomes" id="UP000186817">
    <property type="component" value="Unassembled WGS sequence"/>
</dbReference>
<evidence type="ECO:0000313" key="2">
    <source>
        <dbReference type="Proteomes" id="UP000186817"/>
    </source>
</evidence>
<dbReference type="EMBL" id="LSRX01008375">
    <property type="protein sequence ID" value="OLP54672.1"/>
    <property type="molecule type" value="Genomic_DNA"/>
</dbReference>
<feature type="non-terminal residue" evidence="1">
    <location>
        <position position="33"/>
    </location>
</feature>
<evidence type="ECO:0000313" key="1">
    <source>
        <dbReference type="EMBL" id="OLP54672.1"/>
    </source>
</evidence>
<proteinExistence type="predicted"/>